<proteinExistence type="predicted"/>
<sequence>MFTMLVGAVDVVPGEGGQQDYKVATRFIAFVGPLIPFRAMCVTSEDFQRHGNTSTHSYSGEDVKFSLASIALGYVRVWSWILAFALPFILYWKQSVHAYMLIPSAYAAGVGIAAAVLPGLLTRGRVKRLKVVRRVTGLGCDPSRRTERNRTEAIERMTTRLTDLALPTSPEVLKDRVSSFTPEQAALVFTWAWYRGDEALREAAWQKCAA</sequence>
<protein>
    <submittedName>
        <fullName evidence="2">Uncharacterized protein</fullName>
    </submittedName>
</protein>
<reference evidence="2 3" key="1">
    <citation type="submission" date="2017-08" db="EMBL/GenBank/DDBJ databases">
        <title>Infants hospitalized years apart are colonized by the same room-sourced microbial strains.</title>
        <authorList>
            <person name="Brooks B."/>
            <person name="Olm M.R."/>
            <person name="Firek B.A."/>
            <person name="Baker R."/>
            <person name="Thomas B.C."/>
            <person name="Morowitz M.J."/>
            <person name="Banfield J.F."/>
        </authorList>
    </citation>
    <scope>NUCLEOTIDE SEQUENCE [LARGE SCALE GENOMIC DNA]</scope>
    <source>
        <strain evidence="2">S2_003_000_R2_14</strain>
    </source>
</reference>
<evidence type="ECO:0000256" key="1">
    <source>
        <dbReference type="SAM" id="Phobius"/>
    </source>
</evidence>
<evidence type="ECO:0000313" key="2">
    <source>
        <dbReference type="EMBL" id="PZR06990.1"/>
    </source>
</evidence>
<gene>
    <name evidence="2" type="ORF">DI536_29430</name>
</gene>
<feature type="transmembrane region" description="Helical" evidence="1">
    <location>
        <begin position="74"/>
        <end position="92"/>
    </location>
</feature>
<name>A0A2W5SVN2_9BACT</name>
<feature type="transmembrane region" description="Helical" evidence="1">
    <location>
        <begin position="98"/>
        <end position="121"/>
    </location>
</feature>
<dbReference type="AlphaFoldDB" id="A0A2W5SVN2"/>
<keyword evidence="1" id="KW-0812">Transmembrane</keyword>
<comment type="caution">
    <text evidence="2">The sequence shown here is derived from an EMBL/GenBank/DDBJ whole genome shotgun (WGS) entry which is preliminary data.</text>
</comment>
<keyword evidence="1" id="KW-0472">Membrane</keyword>
<accession>A0A2W5SVN2</accession>
<dbReference type="EMBL" id="QFQP01000035">
    <property type="protein sequence ID" value="PZR06990.1"/>
    <property type="molecule type" value="Genomic_DNA"/>
</dbReference>
<keyword evidence="1" id="KW-1133">Transmembrane helix</keyword>
<organism evidence="2 3">
    <name type="scientific">Archangium gephyra</name>
    <dbReference type="NCBI Taxonomy" id="48"/>
    <lineage>
        <taxon>Bacteria</taxon>
        <taxon>Pseudomonadati</taxon>
        <taxon>Myxococcota</taxon>
        <taxon>Myxococcia</taxon>
        <taxon>Myxococcales</taxon>
        <taxon>Cystobacterineae</taxon>
        <taxon>Archangiaceae</taxon>
        <taxon>Archangium</taxon>
    </lineage>
</organism>
<dbReference type="Proteomes" id="UP000249061">
    <property type="component" value="Unassembled WGS sequence"/>
</dbReference>
<evidence type="ECO:0000313" key="3">
    <source>
        <dbReference type="Proteomes" id="UP000249061"/>
    </source>
</evidence>